<reference evidence="11 12" key="1">
    <citation type="journal article" date="2009" name="BMC Genomics">
        <title>Brucella microti: the genome sequence of an emerging pathogen.</title>
        <authorList>
            <person name="Audic S."/>
            <person name="Lescot M."/>
            <person name="Claverie J.-M."/>
            <person name="Scholz H.C."/>
        </authorList>
    </citation>
    <scope>NUCLEOTIDE SEQUENCE [LARGE SCALE GENOMIC DNA]</scope>
    <source>
        <strain evidence="11 12">CCM 4915</strain>
    </source>
</reference>
<evidence type="ECO:0000256" key="5">
    <source>
        <dbReference type="ARBA" id="ARBA00022692"/>
    </source>
</evidence>
<gene>
    <name evidence="11" type="ordered locus">BMI_I823</name>
</gene>
<dbReference type="EMBL" id="CP001578">
    <property type="protein sequence ID" value="ACU47813.1"/>
    <property type="molecule type" value="Genomic_DNA"/>
</dbReference>
<evidence type="ECO:0000256" key="4">
    <source>
        <dbReference type="ARBA" id="ARBA00022475"/>
    </source>
</evidence>
<dbReference type="KEGG" id="bmr:BMI_I823"/>
<dbReference type="GO" id="GO:0042953">
    <property type="term" value="P:lipoprotein transport"/>
    <property type="evidence" value="ECO:0007669"/>
    <property type="project" value="InterPro"/>
</dbReference>
<keyword evidence="3" id="KW-0813">Transport</keyword>
<dbReference type="PhylomeDB" id="C7LBC8"/>
<dbReference type="Pfam" id="PF12704">
    <property type="entry name" value="MacB_PCD"/>
    <property type="match status" value="1"/>
</dbReference>
<feature type="domain" description="ABC3 transporter permease C-terminal" evidence="9">
    <location>
        <begin position="282"/>
        <end position="415"/>
    </location>
</feature>
<dbReference type="InterPro" id="IPR051447">
    <property type="entry name" value="Lipoprotein-release_system"/>
</dbReference>
<evidence type="ECO:0000313" key="11">
    <source>
        <dbReference type="EMBL" id="ACU47813.1"/>
    </source>
</evidence>
<evidence type="ECO:0000256" key="2">
    <source>
        <dbReference type="ARBA" id="ARBA00005236"/>
    </source>
</evidence>
<evidence type="ECO:0000313" key="12">
    <source>
        <dbReference type="Proteomes" id="UP000002188"/>
    </source>
</evidence>
<dbReference type="InterPro" id="IPR011925">
    <property type="entry name" value="LolCE_TM"/>
</dbReference>
<keyword evidence="6 8" id="KW-1133">Transmembrane helix</keyword>
<feature type="domain" description="MacB-like periplasmic core" evidence="10">
    <location>
        <begin position="39"/>
        <end position="251"/>
    </location>
</feature>
<keyword evidence="5 8" id="KW-0812">Transmembrane</keyword>
<dbReference type="SUPFAM" id="SSF56266">
    <property type="entry name" value="DmpA/ArgJ-like"/>
    <property type="match status" value="1"/>
</dbReference>
<feature type="transmembrane region" description="Helical" evidence="8">
    <location>
        <begin position="388"/>
        <end position="408"/>
    </location>
</feature>
<dbReference type="GO" id="GO:0044874">
    <property type="term" value="P:lipoprotein localization to outer membrane"/>
    <property type="evidence" value="ECO:0007669"/>
    <property type="project" value="TreeGrafter"/>
</dbReference>
<accession>C7LBC8</accession>
<evidence type="ECO:0000256" key="3">
    <source>
        <dbReference type="ARBA" id="ARBA00022448"/>
    </source>
</evidence>
<evidence type="ECO:0000259" key="10">
    <source>
        <dbReference type="Pfam" id="PF12704"/>
    </source>
</evidence>
<keyword evidence="4" id="KW-1003">Cell membrane</keyword>
<dbReference type="NCBIfam" id="TIGR02212">
    <property type="entry name" value="lolCE"/>
    <property type="match status" value="1"/>
</dbReference>
<proteinExistence type="inferred from homology"/>
<evidence type="ECO:0000259" key="9">
    <source>
        <dbReference type="Pfam" id="PF02687"/>
    </source>
</evidence>
<sequence length="422" mass="46194">MKAPKSGPFSAFERMIAWRYLRARRRETFISVIAGFSFTGIMLGVATLIIVMAVMNGFRAELLTRILGINGHLIMQPIDRPLDDYADLIKRVDAIPGIKFAIPVVEGQALVQGNIGAGTGALVRGLREEDLDKLKLISSNIRQGTLKGFDHSGGVAIGTRMAENLGLSVGDTLRVISPDGDVTPFGVNPRVKAYPIVAIFEIGMSEYDSSIVMMPLSEAQLFFNQEGKVQSLEIFVDNPDKVDAMRALVEEAAARQLSLVDWRQRNQTFFSALEVERNVMFMILTLIVLVAALNIISGLIMLVKDKGHDIAILRTMGATRGAVMRIFLMTGAAIGVTGTVAGVILGVVVCLNVERLREFFSWLSGTTLFNPELYFLSQLPAKMDPGETLSVIVMALVLSFIATIFPAWRAAKLDPVEALRYE</sequence>
<keyword evidence="12" id="KW-1185">Reference proteome</keyword>
<comment type="subcellular location">
    <subcellularLocation>
        <location evidence="1">Cell membrane</location>
        <topology evidence="1">Multi-pass membrane protein</topology>
    </subcellularLocation>
</comment>
<dbReference type="HOGENOM" id="CLU_000604_8_1_5"/>
<evidence type="ECO:0000256" key="8">
    <source>
        <dbReference type="SAM" id="Phobius"/>
    </source>
</evidence>
<protein>
    <submittedName>
        <fullName evidence="11">ABC transporter, permease protein</fullName>
    </submittedName>
</protein>
<feature type="transmembrane region" description="Helical" evidence="8">
    <location>
        <begin position="279"/>
        <end position="303"/>
    </location>
</feature>
<organism evidence="11 12">
    <name type="scientific">Brucella microti (strain BCCN 7-01 / CAPM 6434 / CCM 4915)</name>
    <dbReference type="NCBI Taxonomy" id="568815"/>
    <lineage>
        <taxon>Bacteria</taxon>
        <taxon>Pseudomonadati</taxon>
        <taxon>Pseudomonadota</taxon>
        <taxon>Alphaproteobacteria</taxon>
        <taxon>Hyphomicrobiales</taxon>
        <taxon>Brucellaceae</taxon>
        <taxon>Brucella/Ochrobactrum group</taxon>
        <taxon>Brucella</taxon>
    </lineage>
</organism>
<dbReference type="Proteomes" id="UP000002188">
    <property type="component" value="Chromosome 1"/>
</dbReference>
<dbReference type="InterPro" id="IPR016117">
    <property type="entry name" value="ArgJ-like_dom_sf"/>
</dbReference>
<dbReference type="Pfam" id="PF02687">
    <property type="entry name" value="FtsX"/>
    <property type="match status" value="1"/>
</dbReference>
<keyword evidence="7 8" id="KW-0472">Membrane</keyword>
<dbReference type="InterPro" id="IPR003838">
    <property type="entry name" value="ABC3_permease_C"/>
</dbReference>
<evidence type="ECO:0000256" key="1">
    <source>
        <dbReference type="ARBA" id="ARBA00004651"/>
    </source>
</evidence>
<evidence type="ECO:0000256" key="6">
    <source>
        <dbReference type="ARBA" id="ARBA00022989"/>
    </source>
</evidence>
<feature type="transmembrane region" description="Helical" evidence="8">
    <location>
        <begin position="323"/>
        <end position="347"/>
    </location>
</feature>
<dbReference type="PANTHER" id="PTHR30489:SF0">
    <property type="entry name" value="LIPOPROTEIN-RELEASING SYSTEM TRANSMEMBRANE PROTEIN LOLE"/>
    <property type="match status" value="1"/>
</dbReference>
<dbReference type="GO" id="GO:0098797">
    <property type="term" value="C:plasma membrane protein complex"/>
    <property type="evidence" value="ECO:0007669"/>
    <property type="project" value="TreeGrafter"/>
</dbReference>
<evidence type="ECO:0000256" key="7">
    <source>
        <dbReference type="ARBA" id="ARBA00023136"/>
    </source>
</evidence>
<dbReference type="PANTHER" id="PTHR30489">
    <property type="entry name" value="LIPOPROTEIN-RELEASING SYSTEM TRANSMEMBRANE PROTEIN LOLE"/>
    <property type="match status" value="1"/>
</dbReference>
<dbReference type="InterPro" id="IPR025857">
    <property type="entry name" value="MacB_PCD"/>
</dbReference>
<dbReference type="AlphaFoldDB" id="C7LBC8"/>
<name>C7LBC8_BRUMC</name>
<feature type="transmembrane region" description="Helical" evidence="8">
    <location>
        <begin position="359"/>
        <end position="376"/>
    </location>
</feature>
<feature type="transmembrane region" description="Helical" evidence="8">
    <location>
        <begin position="29"/>
        <end position="55"/>
    </location>
</feature>
<comment type="similarity">
    <text evidence="2">Belongs to the ABC-4 integral membrane protein family. LolC/E subfamily.</text>
</comment>